<comment type="caution">
    <text evidence="2">The sequence shown here is derived from an EMBL/GenBank/DDBJ whole genome shotgun (WGS) entry which is preliminary data.</text>
</comment>
<evidence type="ECO:0000313" key="2">
    <source>
        <dbReference type="EMBL" id="KVI07784.1"/>
    </source>
</evidence>
<reference evidence="2 3" key="1">
    <citation type="journal article" date="2016" name="Sci. Rep.">
        <title>The genome sequence of the outbreeding globe artichoke constructed de novo incorporating a phase-aware low-pass sequencing strategy of F1 progeny.</title>
        <authorList>
            <person name="Scaglione D."/>
            <person name="Reyes-Chin-Wo S."/>
            <person name="Acquadro A."/>
            <person name="Froenicke L."/>
            <person name="Portis E."/>
            <person name="Beitel C."/>
            <person name="Tirone M."/>
            <person name="Mauro R."/>
            <person name="Lo Monaco A."/>
            <person name="Mauromicale G."/>
            <person name="Faccioli P."/>
            <person name="Cattivelli L."/>
            <person name="Rieseberg L."/>
            <person name="Michelmore R."/>
            <person name="Lanteri S."/>
        </authorList>
    </citation>
    <scope>NUCLEOTIDE SEQUENCE [LARGE SCALE GENOMIC DNA]</scope>
    <source>
        <strain evidence="2">2C</strain>
    </source>
</reference>
<accession>A0A103YES7</accession>
<feature type="compositionally biased region" description="Polar residues" evidence="1">
    <location>
        <begin position="119"/>
        <end position="129"/>
    </location>
</feature>
<feature type="compositionally biased region" description="Basic residues" evidence="1">
    <location>
        <begin position="105"/>
        <end position="115"/>
    </location>
</feature>
<feature type="region of interest" description="Disordered" evidence="1">
    <location>
        <begin position="1"/>
        <end position="90"/>
    </location>
</feature>
<dbReference type="PANTHER" id="PTHR34792:SF1">
    <property type="entry name" value="OS02G0121500 PROTEIN"/>
    <property type="match status" value="1"/>
</dbReference>
<feature type="compositionally biased region" description="Pro residues" evidence="1">
    <location>
        <begin position="15"/>
        <end position="31"/>
    </location>
</feature>
<dbReference type="Gramene" id="KVI07784">
    <property type="protein sequence ID" value="KVI07784"/>
    <property type="gene ID" value="Ccrd_013856"/>
</dbReference>
<feature type="region of interest" description="Disordered" evidence="1">
    <location>
        <begin position="200"/>
        <end position="228"/>
    </location>
</feature>
<organism evidence="2 3">
    <name type="scientific">Cynara cardunculus var. scolymus</name>
    <name type="common">Globe artichoke</name>
    <name type="synonym">Cynara scolymus</name>
    <dbReference type="NCBI Taxonomy" id="59895"/>
    <lineage>
        <taxon>Eukaryota</taxon>
        <taxon>Viridiplantae</taxon>
        <taxon>Streptophyta</taxon>
        <taxon>Embryophyta</taxon>
        <taxon>Tracheophyta</taxon>
        <taxon>Spermatophyta</taxon>
        <taxon>Magnoliopsida</taxon>
        <taxon>eudicotyledons</taxon>
        <taxon>Gunneridae</taxon>
        <taxon>Pentapetalae</taxon>
        <taxon>asterids</taxon>
        <taxon>campanulids</taxon>
        <taxon>Asterales</taxon>
        <taxon>Asteraceae</taxon>
        <taxon>Carduoideae</taxon>
        <taxon>Cardueae</taxon>
        <taxon>Carduinae</taxon>
        <taxon>Cynara</taxon>
    </lineage>
</organism>
<feature type="compositionally biased region" description="Low complexity" evidence="1">
    <location>
        <begin position="73"/>
        <end position="84"/>
    </location>
</feature>
<sequence>MDSTGPSSNAGKSIPTPPPALPAPPPLPPPKMAKGSSRFSSATRQTEGGDSDGILHKSPKKLKKLSSMAEMNQSSQSTSTTTSSKRVKLPKKFFDDYDTVNHTSVPRKLRSAMKKRQYESVSPSSPNNKNRVRKFEMDSEDRNRKLKVGVDEQHPTISESNAEKITKDEEEAMAALVAMAGIIPGNDNSTEDINLKNETSAAEASNLQEKSDSKTGGSPAASKPKDLVQESVQIEDLNEIRNTFSVKKDSKDVTDGNKLRKRCSSHVYICQFIKDLQFAEGKLVNSVQERKQRAYTDAKTDKIPENVTNGNADKISNKTSTENRTIFQDQRQVQNHSAAASGQVPVLPLFGSPLYDPSQWARPLFPKQSMWMSPLIPGARYQNWPNGGCETMPPGSNSYGRMSAGSNYAQSSLLDTGKTPQQLQYKTQFGHRSSGFDESGGLFLVDRSPTLKLTLQ</sequence>
<keyword evidence="3" id="KW-1185">Reference proteome</keyword>
<dbReference type="Proteomes" id="UP000243975">
    <property type="component" value="Unassembled WGS sequence"/>
</dbReference>
<dbReference type="InterPro" id="IPR040305">
    <property type="entry name" value="At1g75730-like"/>
</dbReference>
<evidence type="ECO:0000313" key="3">
    <source>
        <dbReference type="Proteomes" id="UP000243975"/>
    </source>
</evidence>
<feature type="region of interest" description="Disordered" evidence="1">
    <location>
        <begin position="105"/>
        <end position="170"/>
    </location>
</feature>
<dbReference type="PANTHER" id="PTHR34792">
    <property type="entry name" value="OS02G0121500 PROTEIN"/>
    <property type="match status" value="1"/>
</dbReference>
<feature type="compositionally biased region" description="Polar residues" evidence="1">
    <location>
        <begin position="1"/>
        <end position="11"/>
    </location>
</feature>
<gene>
    <name evidence="2" type="ORF">Ccrd_013856</name>
</gene>
<feature type="compositionally biased region" description="Polar residues" evidence="1">
    <location>
        <begin position="37"/>
        <end position="48"/>
    </location>
</feature>
<dbReference type="EMBL" id="LEKV01001488">
    <property type="protein sequence ID" value="KVI07784.1"/>
    <property type="molecule type" value="Genomic_DNA"/>
</dbReference>
<feature type="compositionally biased region" description="Basic and acidic residues" evidence="1">
    <location>
        <begin position="133"/>
        <end position="154"/>
    </location>
</feature>
<protein>
    <submittedName>
        <fullName evidence="2">Uncharacterized protein</fullName>
    </submittedName>
</protein>
<dbReference type="OMA" id="RIGISHK"/>
<proteinExistence type="predicted"/>
<dbReference type="AlphaFoldDB" id="A0A103YES7"/>
<name>A0A103YES7_CYNCS</name>
<evidence type="ECO:0000256" key="1">
    <source>
        <dbReference type="SAM" id="MobiDB-lite"/>
    </source>
</evidence>